<dbReference type="PROSITE" id="PS00678">
    <property type="entry name" value="WD_REPEATS_1"/>
    <property type="match status" value="2"/>
</dbReference>
<feature type="compositionally biased region" description="Basic and acidic residues" evidence="4">
    <location>
        <begin position="894"/>
        <end position="907"/>
    </location>
</feature>
<accession>A0A0L6U8B5</accession>
<feature type="region of interest" description="Disordered" evidence="4">
    <location>
        <begin position="84"/>
        <end position="143"/>
    </location>
</feature>
<dbReference type="InterPro" id="IPR001680">
    <property type="entry name" value="WD40_rpt"/>
</dbReference>
<feature type="compositionally biased region" description="Polar residues" evidence="4">
    <location>
        <begin position="41"/>
        <end position="56"/>
    </location>
</feature>
<feature type="region of interest" description="Disordered" evidence="4">
    <location>
        <begin position="41"/>
        <end position="60"/>
    </location>
</feature>
<evidence type="ECO:0000256" key="2">
    <source>
        <dbReference type="ARBA" id="ARBA00022737"/>
    </source>
</evidence>
<dbReference type="Pfam" id="PF00400">
    <property type="entry name" value="WD40"/>
    <property type="match status" value="3"/>
</dbReference>
<dbReference type="SMART" id="SM00320">
    <property type="entry name" value="WD40"/>
    <property type="match status" value="5"/>
</dbReference>
<feature type="repeat" description="WD" evidence="3">
    <location>
        <begin position="263"/>
        <end position="304"/>
    </location>
</feature>
<dbReference type="Pfam" id="PF11816">
    <property type="entry name" value="DUF3337"/>
    <property type="match status" value="1"/>
</dbReference>
<protein>
    <submittedName>
        <fullName evidence="5">Uncharacterized protein</fullName>
    </submittedName>
</protein>
<dbReference type="Proteomes" id="UP000037035">
    <property type="component" value="Unassembled WGS sequence"/>
</dbReference>
<dbReference type="VEuPathDB" id="FungiDB:VP01_958g2"/>
<feature type="region of interest" description="Disordered" evidence="4">
    <location>
        <begin position="867"/>
        <end position="907"/>
    </location>
</feature>
<feature type="compositionally biased region" description="Polar residues" evidence="4">
    <location>
        <begin position="1267"/>
        <end position="1276"/>
    </location>
</feature>
<dbReference type="InterPro" id="IPR015943">
    <property type="entry name" value="WD40/YVTN_repeat-like_dom_sf"/>
</dbReference>
<dbReference type="InterPro" id="IPR051246">
    <property type="entry name" value="WDR48"/>
</dbReference>
<feature type="compositionally biased region" description="Polar residues" evidence="4">
    <location>
        <begin position="131"/>
        <end position="143"/>
    </location>
</feature>
<feature type="compositionally biased region" description="Low complexity" evidence="4">
    <location>
        <begin position="1002"/>
        <end position="1027"/>
    </location>
</feature>
<dbReference type="OrthoDB" id="2421129at2759"/>
<gene>
    <name evidence="5" type="ORF">VP01_958g2</name>
</gene>
<dbReference type="GO" id="GO:0043130">
    <property type="term" value="F:ubiquitin binding"/>
    <property type="evidence" value="ECO:0007669"/>
    <property type="project" value="TreeGrafter"/>
</dbReference>
<evidence type="ECO:0000313" key="5">
    <source>
        <dbReference type="EMBL" id="KNZ44020.1"/>
    </source>
</evidence>
<keyword evidence="1 3" id="KW-0853">WD repeat</keyword>
<keyword evidence="6" id="KW-1185">Reference proteome</keyword>
<feature type="region of interest" description="Disordered" evidence="4">
    <location>
        <begin position="1066"/>
        <end position="1099"/>
    </location>
</feature>
<dbReference type="Gene3D" id="2.130.10.10">
    <property type="entry name" value="YVTN repeat-like/Quinoprotein amine dehydrogenase"/>
    <property type="match status" value="2"/>
</dbReference>
<reference evidence="5 6" key="1">
    <citation type="submission" date="2015-08" db="EMBL/GenBank/DDBJ databases">
        <title>Next Generation Sequencing and Analysis of the Genome of Puccinia sorghi L Schw, the Causal Agent of Maize Common Rust.</title>
        <authorList>
            <person name="Rochi L."/>
            <person name="Burguener G."/>
            <person name="Darino M."/>
            <person name="Turjanski A."/>
            <person name="Kreff E."/>
            <person name="Dieguez M.J."/>
            <person name="Sacco F."/>
        </authorList>
    </citation>
    <scope>NUCLEOTIDE SEQUENCE [LARGE SCALE GENOMIC DNA]</scope>
    <source>
        <strain evidence="5 6">RO10H11247</strain>
    </source>
</reference>
<evidence type="ECO:0000256" key="3">
    <source>
        <dbReference type="PROSITE-ProRule" id="PRU00221"/>
    </source>
</evidence>
<evidence type="ECO:0000256" key="1">
    <source>
        <dbReference type="ARBA" id="ARBA00022574"/>
    </source>
</evidence>
<dbReference type="PANTHER" id="PTHR19862">
    <property type="entry name" value="WD REPEAT-CONTAINING PROTEIN 48"/>
    <property type="match status" value="1"/>
</dbReference>
<feature type="compositionally biased region" description="Polar residues" evidence="4">
    <location>
        <begin position="1028"/>
        <end position="1037"/>
    </location>
</feature>
<feature type="repeat" description="WD" evidence="3">
    <location>
        <begin position="218"/>
        <end position="250"/>
    </location>
</feature>
<dbReference type="EMBL" id="LAVV01015258">
    <property type="protein sequence ID" value="KNZ44020.1"/>
    <property type="molecule type" value="Genomic_DNA"/>
</dbReference>
<sequence length="1386" mass="151157">MAYVILTGILGCILLIGISEIELNTILMLIMSTAITTPQANSTHLEQAHQQDQSANEGLPLSSARKRRLTYIIPLLTHSADRLRLPQRDPQLDSLSSPTPSTFHHSPLILPASASTPARNPNAIDDGNKPTIRQPSQQSHPTHSLGITSLAIDLTTPIRHPDQANGILYSAGRDGLIAAWELNLPTQLLAKPAGQRPRFQIAPLHRHHLPPTTFRQCVQPHTDWCNDILLCNHNQTVISASSDRTVKAWSPHSPQHALCPITIGTHHDYVKCLAHSPFCAWVASAGLDRRILLWDTNESRPNPLTTTPTGQLLATGSPAQAIGLYDPRLSSQVAKLLGHTDNVRSILLSQDASRLLSASSDATVKMWDLRIQRCLHTFSHHSTSVWALHSQHPRLEVFHSGDRSGWLCKIDLEGCPDFREGECVVLGQAGRRDQQISDAPNNPNQGISKIVALDDVFVWTATGSSTVERWRDIPPRIQRRHQAASLIHSAAQDSLHSPSDSALAPSCPKSDSKASPDHLPTLRSPQSVTFNLDPYSSSNVTALHPPPPFSPLARDPSRSSPASIIQPSPQASPNPHLSSHLQPEEIDGVPLEALVPLFSQFDRLLHNPESQDPELITIHSANSVISDPTIHRGLNYYAHSTMSTSSLRPPTFSGLEPIEILSPLTLETKLDDLRTPTFINPHPRPPITTTSAWKLYITRDSAAEAIPLQDSADDVIAGCSGLIKSELLNDCRHALAIDTIGRISLWDIISCTCKGIFDPEELERKFDRGSSVGSSGSLFNHSPSELLKLVKERIEGQATVGTWCTVETQTGLLAVHLDESRCFDGELYADEAALGKEVLDQMKEDHRISLGKWVLTNLFEGFVTHHTRSRLPNEATPKPLSGTDSTSPTSAIRARGEVNSDEQKVPDMKSGFSFSLPHSGKYYVPRTPGMTIALATPALIPAIVPDAKTVVGVNTATKTSQLGGDFIPHSHDYFSLPRVVEADEDRLYAEGRTPSGLDSCTDASSSDSPSLNPLPSPRRASPAPASNDGVSSGQLAESPAASWTSAISSSVVQPNSANIFSRFKSLGRGQKRRNSQDQNVPPVISNPIPYREDGDQAEQDAQRQILMERRKAQQAKMVQSILSKPFQPCGELDAPKLNLPPETTILISEEEPESGTWEVSYRGLVATTGLDVEILMDVLPSWLLNFLYGNRVTMKEGAGAIKVTFVLQPEGGKETAGLPELPNGNARLTASRVLRMKKIAAYVCQKLESSYDQYPPPLLASSSSPSRATGENNSHKASSKSTGSAVSTSSSAATPNNVHQQPQQYYPHRHHKGEGIPYQALSKTDEHTPNFTSPQLHQQSLDESHVVLSCNGKLLPRSLTLGVVKQWIWANTGDVVIHYRRRSDPT</sequence>
<proteinExistence type="predicted"/>
<dbReference type="SUPFAM" id="SSF50978">
    <property type="entry name" value="WD40 repeat-like"/>
    <property type="match status" value="1"/>
</dbReference>
<feature type="compositionally biased region" description="Low complexity" evidence="4">
    <location>
        <begin position="1279"/>
        <end position="1306"/>
    </location>
</feature>
<feature type="compositionally biased region" description="Polar residues" evidence="4">
    <location>
        <begin position="523"/>
        <end position="541"/>
    </location>
</feature>
<feature type="compositionally biased region" description="Low complexity" evidence="4">
    <location>
        <begin position="558"/>
        <end position="575"/>
    </location>
</feature>
<feature type="repeat" description="WD" evidence="3">
    <location>
        <begin position="336"/>
        <end position="377"/>
    </location>
</feature>
<dbReference type="PROSITE" id="PS50294">
    <property type="entry name" value="WD_REPEATS_REGION"/>
    <property type="match status" value="1"/>
</dbReference>
<feature type="compositionally biased region" description="Low complexity" evidence="4">
    <location>
        <begin position="94"/>
        <end position="108"/>
    </location>
</feature>
<dbReference type="PROSITE" id="PS50082">
    <property type="entry name" value="WD_REPEATS_2"/>
    <property type="match status" value="3"/>
</dbReference>
<dbReference type="PANTHER" id="PTHR19862:SF14">
    <property type="entry name" value="WD REPEAT-CONTAINING PROTEIN 48"/>
    <property type="match status" value="1"/>
</dbReference>
<dbReference type="InterPro" id="IPR019775">
    <property type="entry name" value="WD40_repeat_CS"/>
</dbReference>
<feature type="region of interest" description="Disordered" evidence="4">
    <location>
        <begin position="1254"/>
        <end position="1313"/>
    </location>
</feature>
<feature type="compositionally biased region" description="Polar residues" evidence="4">
    <location>
        <begin position="491"/>
        <end position="500"/>
    </location>
</feature>
<name>A0A0L6U8B5_9BASI</name>
<keyword evidence="2" id="KW-0677">Repeat</keyword>
<dbReference type="InterPro" id="IPR036322">
    <property type="entry name" value="WD40_repeat_dom_sf"/>
</dbReference>
<dbReference type="InterPro" id="IPR021772">
    <property type="entry name" value="WDR48/Bun107"/>
</dbReference>
<evidence type="ECO:0000256" key="4">
    <source>
        <dbReference type="SAM" id="MobiDB-lite"/>
    </source>
</evidence>
<evidence type="ECO:0000313" key="6">
    <source>
        <dbReference type="Proteomes" id="UP000037035"/>
    </source>
</evidence>
<feature type="region of interest" description="Disordered" evidence="4">
    <location>
        <begin position="489"/>
        <end position="582"/>
    </location>
</feature>
<comment type="caution">
    <text evidence="5">The sequence shown here is derived from an EMBL/GenBank/DDBJ whole genome shotgun (WGS) entry which is preliminary data.</text>
</comment>
<dbReference type="STRING" id="27349.A0A0L6U8B5"/>
<organism evidence="5 6">
    <name type="scientific">Puccinia sorghi</name>
    <dbReference type="NCBI Taxonomy" id="27349"/>
    <lineage>
        <taxon>Eukaryota</taxon>
        <taxon>Fungi</taxon>
        <taxon>Dikarya</taxon>
        <taxon>Basidiomycota</taxon>
        <taxon>Pucciniomycotina</taxon>
        <taxon>Pucciniomycetes</taxon>
        <taxon>Pucciniales</taxon>
        <taxon>Pucciniaceae</taxon>
        <taxon>Puccinia</taxon>
    </lineage>
</organism>
<dbReference type="GO" id="GO:0000724">
    <property type="term" value="P:double-strand break repair via homologous recombination"/>
    <property type="evidence" value="ECO:0007669"/>
    <property type="project" value="TreeGrafter"/>
</dbReference>
<feature type="region of interest" description="Disordered" evidence="4">
    <location>
        <begin position="990"/>
        <end position="1037"/>
    </location>
</feature>